<name>A0A5M4BB97_9FLAO</name>
<feature type="transmembrane region" description="Helical" evidence="1">
    <location>
        <begin position="301"/>
        <end position="320"/>
    </location>
</feature>
<protein>
    <recommendedName>
        <fullName evidence="2">Heparan-alpha-glucosaminide N-acetyltransferase catalytic domain-containing protein</fullName>
    </recommendedName>
</protein>
<keyword evidence="1" id="KW-1133">Transmembrane helix</keyword>
<feature type="transmembrane region" description="Helical" evidence="1">
    <location>
        <begin position="223"/>
        <end position="247"/>
    </location>
</feature>
<feature type="transmembrane region" description="Helical" evidence="1">
    <location>
        <begin position="7"/>
        <end position="28"/>
    </location>
</feature>
<organism evidence="3 4">
    <name type="scientific">Capnocytophaga felis</name>
    <dbReference type="NCBI Taxonomy" id="2267611"/>
    <lineage>
        <taxon>Bacteria</taxon>
        <taxon>Pseudomonadati</taxon>
        <taxon>Bacteroidota</taxon>
        <taxon>Flavobacteriia</taxon>
        <taxon>Flavobacteriales</taxon>
        <taxon>Flavobacteriaceae</taxon>
        <taxon>Capnocytophaga</taxon>
    </lineage>
</organism>
<dbReference type="EMBL" id="BLBC01000014">
    <property type="protein sequence ID" value="GET46848.1"/>
    <property type="molecule type" value="Genomic_DNA"/>
</dbReference>
<keyword evidence="4" id="KW-1185">Reference proteome</keyword>
<feature type="transmembrane region" description="Helical" evidence="1">
    <location>
        <begin position="189"/>
        <end position="211"/>
    </location>
</feature>
<feature type="transmembrane region" description="Helical" evidence="1">
    <location>
        <begin position="48"/>
        <end position="71"/>
    </location>
</feature>
<feature type="transmembrane region" description="Helical" evidence="1">
    <location>
        <begin position="92"/>
        <end position="113"/>
    </location>
</feature>
<dbReference type="RefSeq" id="WP_155285467.1">
    <property type="nucleotide sequence ID" value="NZ_BLBC01000014.1"/>
</dbReference>
<evidence type="ECO:0000313" key="3">
    <source>
        <dbReference type="EMBL" id="GET46848.1"/>
    </source>
</evidence>
<dbReference type="OrthoDB" id="1418407at2"/>
<gene>
    <name evidence="3" type="ORF">RCZ01_21500</name>
</gene>
<sequence>MKNPIFRLYFIDVMRAFAICMMLQGHFVDGLLANEYRTSEYPFYSIWLFLRGLTAPVFFTVSGFIFMYLLAKEKTAGKTGWNHVRVIKGIRRGITLIITAYLLRLHIWSLFAGKIYPNSYMIDVLHCIGLSLLFLIAIYLFSYKRKPYVMPSILIGFTLFSFLLAPVYLSQNYDFLPVALANYFTQANGSVFTIFPWFGYASFGAFIGVLFSMFKDNKQIYSYAITFAIVFGLILSFGSQPFFSWIYNVTDSQLAFLISESTIFNRLGNVLLVFSIFMLLRNVIMSVTIRTIGQNTLSIYIIHYIILYGSFTGFGLYQYFHHSLNPYVVIPGALLFILVNLWLSFKYNQWKPFVVDKYEIIKNDIKEFLTEGYYLTISFFNKLKSKILNFIFVSKRNS</sequence>
<reference evidence="4" key="1">
    <citation type="journal article" date="2020" name="Int. J. Syst. Evol. Microbiol.">
        <title>Capnocytophaga felis sp. nov. isolated from the feline oral cavity.</title>
        <authorList>
            <person name="Suzuki M."/>
            <person name="Umeda K."/>
            <person name="Kimura M."/>
            <person name="Imaoka K."/>
            <person name="Morikawa S."/>
            <person name="Maeda K."/>
        </authorList>
    </citation>
    <scope>NUCLEOTIDE SEQUENCE [LARGE SCALE GENOMIC DNA]</scope>
    <source>
        <strain evidence="4">KC07070</strain>
    </source>
</reference>
<evidence type="ECO:0000259" key="2">
    <source>
        <dbReference type="Pfam" id="PF07786"/>
    </source>
</evidence>
<feature type="transmembrane region" description="Helical" evidence="1">
    <location>
        <begin position="148"/>
        <end position="169"/>
    </location>
</feature>
<comment type="caution">
    <text evidence="3">The sequence shown here is derived from an EMBL/GenBank/DDBJ whole genome shotgun (WGS) entry which is preliminary data.</text>
</comment>
<dbReference type="Proteomes" id="UP000398217">
    <property type="component" value="Unassembled WGS sequence"/>
</dbReference>
<feature type="transmembrane region" description="Helical" evidence="1">
    <location>
        <begin position="326"/>
        <end position="343"/>
    </location>
</feature>
<dbReference type="InterPro" id="IPR012429">
    <property type="entry name" value="HGSNAT_cat"/>
</dbReference>
<accession>A0A5M4BB97</accession>
<keyword evidence="1" id="KW-0472">Membrane</keyword>
<feature type="transmembrane region" description="Helical" evidence="1">
    <location>
        <begin position="119"/>
        <end position="141"/>
    </location>
</feature>
<evidence type="ECO:0000313" key="4">
    <source>
        <dbReference type="Proteomes" id="UP000398217"/>
    </source>
</evidence>
<evidence type="ECO:0000256" key="1">
    <source>
        <dbReference type="SAM" id="Phobius"/>
    </source>
</evidence>
<keyword evidence="1" id="KW-0812">Transmembrane</keyword>
<dbReference type="AlphaFoldDB" id="A0A5M4BB97"/>
<feature type="domain" description="Heparan-alpha-glucosaminide N-acetyltransferase catalytic" evidence="2">
    <location>
        <begin position="7"/>
        <end position="220"/>
    </location>
</feature>
<proteinExistence type="predicted"/>
<feature type="transmembrane region" description="Helical" evidence="1">
    <location>
        <begin position="267"/>
        <end position="289"/>
    </location>
</feature>
<dbReference type="Pfam" id="PF07786">
    <property type="entry name" value="HGSNAT_cat"/>
    <property type="match status" value="1"/>
</dbReference>